<dbReference type="Proteomes" id="UP000000552">
    <property type="component" value="Chromosome"/>
</dbReference>
<dbReference type="PANTHER" id="PTHR37828:SF1">
    <property type="entry name" value="YCII-RELATED DOMAIN-CONTAINING PROTEIN"/>
    <property type="match status" value="1"/>
</dbReference>
<dbReference type="EMBL" id="BA000012">
    <property type="protein sequence ID" value="BAB49998.1"/>
    <property type="molecule type" value="Genomic_DNA"/>
</dbReference>
<accession>Q98H68</accession>
<evidence type="ECO:0000313" key="4">
    <source>
        <dbReference type="Proteomes" id="UP000000552"/>
    </source>
</evidence>
<evidence type="ECO:0000313" key="3">
    <source>
        <dbReference type="EMBL" id="BAB49998.1"/>
    </source>
</evidence>
<gene>
    <name evidence="3" type="ordered locus">mlr3009</name>
</gene>
<dbReference type="KEGG" id="mlo:mlr3009"/>
<dbReference type="Pfam" id="PF03795">
    <property type="entry name" value="YCII"/>
    <property type="match status" value="1"/>
</dbReference>
<feature type="domain" description="YCII-related" evidence="2">
    <location>
        <begin position="7"/>
        <end position="86"/>
    </location>
</feature>
<dbReference type="SUPFAM" id="SSF54909">
    <property type="entry name" value="Dimeric alpha+beta barrel"/>
    <property type="match status" value="1"/>
</dbReference>
<dbReference type="PANTHER" id="PTHR37828">
    <property type="entry name" value="GSR2449 PROTEIN"/>
    <property type="match status" value="1"/>
</dbReference>
<dbReference type="AlphaFoldDB" id="Q98H68"/>
<reference evidence="3 4" key="1">
    <citation type="journal article" date="2000" name="DNA Res.">
        <title>Complete genome structure of the nitrogen-fixing symbiotic bacterium Mesorhizobium loti.</title>
        <authorList>
            <person name="Kaneko T."/>
            <person name="Nakamura Y."/>
            <person name="Sato S."/>
            <person name="Asamizu E."/>
            <person name="Kato T."/>
            <person name="Sasamoto S."/>
            <person name="Watanabe A."/>
            <person name="Idesawa K."/>
            <person name="Ishikawa A."/>
            <person name="Kawashima K."/>
            <person name="Kimura T."/>
            <person name="Kishida Y."/>
            <person name="Kiyokawa C."/>
            <person name="Kohara M."/>
            <person name="Matsumoto M."/>
            <person name="Matsuno A."/>
            <person name="Mochizuki Y."/>
            <person name="Nakayama S."/>
            <person name="Nakazaki N."/>
            <person name="Shimpo S."/>
            <person name="Sugimoto M."/>
            <person name="Takeuchi C."/>
            <person name="Yamada M."/>
            <person name="Tabata S."/>
        </authorList>
    </citation>
    <scope>NUCLEOTIDE SEQUENCE [LARGE SCALE GENOMIC DNA]</scope>
    <source>
        <strain evidence="4">LMG 29417 / CECT 9101 / MAFF 303099</strain>
    </source>
</reference>
<dbReference type="InterPro" id="IPR005545">
    <property type="entry name" value="YCII"/>
</dbReference>
<dbReference type="InterPro" id="IPR011008">
    <property type="entry name" value="Dimeric_a/b-barrel"/>
</dbReference>
<comment type="similarity">
    <text evidence="1">Belongs to the YciI family.</text>
</comment>
<dbReference type="eggNOG" id="COG2350">
    <property type="taxonomic scope" value="Bacteria"/>
</dbReference>
<dbReference type="HOGENOM" id="CLU_110355_6_1_5"/>
<proteinExistence type="inferred from homology"/>
<organism evidence="3 4">
    <name type="scientific">Mesorhizobium japonicum (strain LMG 29417 / CECT 9101 / MAFF 303099)</name>
    <name type="common">Mesorhizobium loti (strain MAFF 303099)</name>
    <dbReference type="NCBI Taxonomy" id="266835"/>
    <lineage>
        <taxon>Bacteria</taxon>
        <taxon>Pseudomonadati</taxon>
        <taxon>Pseudomonadota</taxon>
        <taxon>Alphaproteobacteria</taxon>
        <taxon>Hyphomicrobiales</taxon>
        <taxon>Phyllobacteriaceae</taxon>
        <taxon>Mesorhizobium</taxon>
    </lineage>
</organism>
<protein>
    <submittedName>
        <fullName evidence="3">Mlr3009 protein</fullName>
    </submittedName>
</protein>
<name>Q98H68_RHILO</name>
<dbReference type="Gene3D" id="3.30.70.1060">
    <property type="entry name" value="Dimeric alpha+beta barrel"/>
    <property type="match status" value="1"/>
</dbReference>
<sequence>MNQENAMFVVALNYKVPLTEIDRLQAAHIEWLKACYAEGIFVASGPKKPRTGGIIIAQCPREILDARLAADPFAKAGAADYEVTEFLTRMTAAGLDALKEA</sequence>
<evidence type="ECO:0000256" key="1">
    <source>
        <dbReference type="ARBA" id="ARBA00007689"/>
    </source>
</evidence>
<evidence type="ECO:0000259" key="2">
    <source>
        <dbReference type="Pfam" id="PF03795"/>
    </source>
</evidence>